<keyword evidence="2" id="KW-1185">Reference proteome</keyword>
<name>A0A4S8L0C0_DENBC</name>
<dbReference type="AlphaFoldDB" id="A0A4S8L0C0"/>
<sequence length="67" mass="7847">MPPPPNLQPNNLGFADHLRNGIVLMENLERFVLAGRALWMTIKRLWNAYDGTARVLNIWRYIRGRND</sequence>
<dbReference type="EMBL" id="ML179778">
    <property type="protein sequence ID" value="THU81807.1"/>
    <property type="molecule type" value="Genomic_DNA"/>
</dbReference>
<dbReference type="Proteomes" id="UP000297245">
    <property type="component" value="Unassembled WGS sequence"/>
</dbReference>
<protein>
    <submittedName>
        <fullName evidence="1">Uncharacterized protein</fullName>
    </submittedName>
</protein>
<accession>A0A4S8L0C0</accession>
<evidence type="ECO:0000313" key="1">
    <source>
        <dbReference type="EMBL" id="THU81807.1"/>
    </source>
</evidence>
<gene>
    <name evidence="1" type="ORF">K435DRAFT_872941</name>
</gene>
<evidence type="ECO:0000313" key="2">
    <source>
        <dbReference type="Proteomes" id="UP000297245"/>
    </source>
</evidence>
<reference evidence="1 2" key="1">
    <citation type="journal article" date="2019" name="Nat. Ecol. Evol.">
        <title>Megaphylogeny resolves global patterns of mushroom evolution.</title>
        <authorList>
            <person name="Varga T."/>
            <person name="Krizsan K."/>
            <person name="Foldi C."/>
            <person name="Dima B."/>
            <person name="Sanchez-Garcia M."/>
            <person name="Sanchez-Ramirez S."/>
            <person name="Szollosi G.J."/>
            <person name="Szarkandi J.G."/>
            <person name="Papp V."/>
            <person name="Albert L."/>
            <person name="Andreopoulos W."/>
            <person name="Angelini C."/>
            <person name="Antonin V."/>
            <person name="Barry K.W."/>
            <person name="Bougher N.L."/>
            <person name="Buchanan P."/>
            <person name="Buyck B."/>
            <person name="Bense V."/>
            <person name="Catcheside P."/>
            <person name="Chovatia M."/>
            <person name="Cooper J."/>
            <person name="Damon W."/>
            <person name="Desjardin D."/>
            <person name="Finy P."/>
            <person name="Geml J."/>
            <person name="Haridas S."/>
            <person name="Hughes K."/>
            <person name="Justo A."/>
            <person name="Karasinski D."/>
            <person name="Kautmanova I."/>
            <person name="Kiss B."/>
            <person name="Kocsube S."/>
            <person name="Kotiranta H."/>
            <person name="LaButti K.M."/>
            <person name="Lechner B.E."/>
            <person name="Liimatainen K."/>
            <person name="Lipzen A."/>
            <person name="Lukacs Z."/>
            <person name="Mihaltcheva S."/>
            <person name="Morgado L.N."/>
            <person name="Niskanen T."/>
            <person name="Noordeloos M.E."/>
            <person name="Ohm R.A."/>
            <person name="Ortiz-Santana B."/>
            <person name="Ovrebo C."/>
            <person name="Racz N."/>
            <person name="Riley R."/>
            <person name="Savchenko A."/>
            <person name="Shiryaev A."/>
            <person name="Soop K."/>
            <person name="Spirin V."/>
            <person name="Szebenyi C."/>
            <person name="Tomsovsky M."/>
            <person name="Tulloss R.E."/>
            <person name="Uehling J."/>
            <person name="Grigoriev I.V."/>
            <person name="Vagvolgyi C."/>
            <person name="Papp T."/>
            <person name="Martin F.M."/>
            <person name="Miettinen O."/>
            <person name="Hibbett D.S."/>
            <person name="Nagy L.G."/>
        </authorList>
    </citation>
    <scope>NUCLEOTIDE SEQUENCE [LARGE SCALE GENOMIC DNA]</scope>
    <source>
        <strain evidence="1 2">CBS 962.96</strain>
    </source>
</reference>
<proteinExistence type="predicted"/>
<organism evidence="1 2">
    <name type="scientific">Dendrothele bispora (strain CBS 962.96)</name>
    <dbReference type="NCBI Taxonomy" id="1314807"/>
    <lineage>
        <taxon>Eukaryota</taxon>
        <taxon>Fungi</taxon>
        <taxon>Dikarya</taxon>
        <taxon>Basidiomycota</taxon>
        <taxon>Agaricomycotina</taxon>
        <taxon>Agaricomycetes</taxon>
        <taxon>Agaricomycetidae</taxon>
        <taxon>Agaricales</taxon>
        <taxon>Agaricales incertae sedis</taxon>
        <taxon>Dendrothele</taxon>
    </lineage>
</organism>